<evidence type="ECO:0008006" key="2">
    <source>
        <dbReference type="Google" id="ProtNLM"/>
    </source>
</evidence>
<dbReference type="GO" id="GO:0008893">
    <property type="term" value="F:guanosine-3',5'-bis(diphosphate) 3'-diphosphatase activity"/>
    <property type="evidence" value="ECO:0007669"/>
    <property type="project" value="TreeGrafter"/>
</dbReference>
<gene>
    <name evidence="1" type="ORF">METZ01_LOCUS131523</name>
</gene>
<dbReference type="PANTHER" id="PTHR46246:SF1">
    <property type="entry name" value="GUANOSINE-3',5'-BIS(DIPHOSPHATE) 3'-PYROPHOSPHOHYDROLASE MESH1"/>
    <property type="match status" value="1"/>
</dbReference>
<accession>A0A381YNX2</accession>
<dbReference type="AlphaFoldDB" id="A0A381YNX2"/>
<sequence>MRDILRRKKKLYLGRAIELAKQHHEGQTDKAGKPYIEHPLRVMNQMKSEKEKIVAVLHDIVEDTDISLNDLRNKGFSEEVVSAVECLTKQDGENYDSYIERISFNPLAVKIKLADLEDNRDLTRLPQVTDKDLERLEKYDKALEKLTRL</sequence>
<dbReference type="Pfam" id="PF13328">
    <property type="entry name" value="HD_4"/>
    <property type="match status" value="1"/>
</dbReference>
<reference evidence="1" key="1">
    <citation type="submission" date="2018-05" db="EMBL/GenBank/DDBJ databases">
        <authorList>
            <person name="Lanie J.A."/>
            <person name="Ng W.-L."/>
            <person name="Kazmierczak K.M."/>
            <person name="Andrzejewski T.M."/>
            <person name="Davidsen T.M."/>
            <person name="Wayne K.J."/>
            <person name="Tettelin H."/>
            <person name="Glass J.I."/>
            <person name="Rusch D."/>
            <person name="Podicherti R."/>
            <person name="Tsui H.-C.T."/>
            <person name="Winkler M.E."/>
        </authorList>
    </citation>
    <scope>NUCLEOTIDE SEQUENCE</scope>
</reference>
<dbReference type="PANTHER" id="PTHR46246">
    <property type="entry name" value="GUANOSINE-3',5'-BIS(DIPHOSPHATE) 3'-PYROPHOSPHOHYDROLASE MESH1"/>
    <property type="match status" value="1"/>
</dbReference>
<name>A0A381YNX2_9ZZZZ</name>
<dbReference type="Gene3D" id="1.10.3210.10">
    <property type="entry name" value="Hypothetical protein af1432"/>
    <property type="match status" value="1"/>
</dbReference>
<organism evidence="1">
    <name type="scientific">marine metagenome</name>
    <dbReference type="NCBI Taxonomy" id="408172"/>
    <lineage>
        <taxon>unclassified sequences</taxon>
        <taxon>metagenomes</taxon>
        <taxon>ecological metagenomes</taxon>
    </lineage>
</organism>
<evidence type="ECO:0000313" key="1">
    <source>
        <dbReference type="EMBL" id="SVA78669.1"/>
    </source>
</evidence>
<protein>
    <recommendedName>
        <fullName evidence="2">HD domain-containing protein</fullName>
    </recommendedName>
</protein>
<dbReference type="SUPFAM" id="SSF109604">
    <property type="entry name" value="HD-domain/PDEase-like"/>
    <property type="match status" value="1"/>
</dbReference>
<dbReference type="InterPro" id="IPR052194">
    <property type="entry name" value="MESH1"/>
</dbReference>
<dbReference type="EMBL" id="UINC01018680">
    <property type="protein sequence ID" value="SVA78669.1"/>
    <property type="molecule type" value="Genomic_DNA"/>
</dbReference>
<proteinExistence type="predicted"/>